<proteinExistence type="inferred from homology"/>
<dbReference type="RefSeq" id="WP_066980451.1">
    <property type="nucleotide sequence ID" value="NZ_LUUI01000091.1"/>
</dbReference>
<dbReference type="InterPro" id="IPR006143">
    <property type="entry name" value="RND_pump_MFP"/>
</dbReference>
<evidence type="ECO:0000259" key="4">
    <source>
        <dbReference type="Pfam" id="PF25954"/>
    </source>
</evidence>
<dbReference type="EMBL" id="LUUI01000091">
    <property type="protein sequence ID" value="OAI17044.1"/>
    <property type="molecule type" value="Genomic_DNA"/>
</dbReference>
<evidence type="ECO:0000313" key="5">
    <source>
        <dbReference type="EMBL" id="OAI17044.1"/>
    </source>
</evidence>
<feature type="domain" description="CusB-like beta-barrel" evidence="4">
    <location>
        <begin position="215"/>
        <end position="282"/>
    </location>
</feature>
<dbReference type="AlphaFoldDB" id="A0A177NHI8"/>
<dbReference type="Gene3D" id="1.10.287.470">
    <property type="entry name" value="Helix hairpin bin"/>
    <property type="match status" value="1"/>
</dbReference>
<dbReference type="PANTHER" id="PTHR30469:SF15">
    <property type="entry name" value="HLYD FAMILY OF SECRETION PROTEINS"/>
    <property type="match status" value="1"/>
</dbReference>
<dbReference type="PANTHER" id="PTHR30469">
    <property type="entry name" value="MULTIDRUG RESISTANCE PROTEIN MDTA"/>
    <property type="match status" value="1"/>
</dbReference>
<dbReference type="GO" id="GO:0015562">
    <property type="term" value="F:efflux transmembrane transporter activity"/>
    <property type="evidence" value="ECO:0007669"/>
    <property type="project" value="TreeGrafter"/>
</dbReference>
<sequence length="366" mass="39542">MHKIKWIIYLMLMISFDVSTAFCDESSTVDQPLVRAALSVTVIRPETLDIVSSLTANGSVAAWQEAIIGAEVSDLRLQEIRVDVGETVRKGQVLAVFTDESVLADVAQNKALLAEAEANLSEARLNADRARQAAGSSAFSAQQITQYFTREKTAAARVASAKAQLHSQLLRQKHTRVLASDNGIISSRTATLGAVATPGQELFRLIRQQRLEWRAEMTASEMAQLRPGLKVRVEVPNVAVVEGTVRFLAPTLDAQSRNGLVYVDLPDATEKGLRSGMFAQGEFFLGTSVALTIPQSALSLREGFSYVFRLGPQTGDQASVTQVKVQLGRRTGDRFEVIAGLSLDDKLVASGAAFLADGDVVKVVQP</sequence>
<comment type="similarity">
    <text evidence="1">Belongs to the membrane fusion protein (MFP) (TC 8.A.1) family.</text>
</comment>
<reference evidence="5 6" key="1">
    <citation type="submission" date="2016-03" db="EMBL/GenBank/DDBJ databases">
        <authorList>
            <person name="Ploux O."/>
        </authorList>
    </citation>
    <scope>NUCLEOTIDE SEQUENCE [LARGE SCALE GENOMIC DNA]</scope>
    <source>
        <strain evidence="5 6">R-45370</strain>
    </source>
</reference>
<keyword evidence="2" id="KW-0175">Coiled coil</keyword>
<dbReference type="InterPro" id="IPR058792">
    <property type="entry name" value="Beta-barrel_RND_2"/>
</dbReference>
<dbReference type="SUPFAM" id="SSF111369">
    <property type="entry name" value="HlyD-like secretion proteins"/>
    <property type="match status" value="1"/>
</dbReference>
<dbReference type="GO" id="GO:1990281">
    <property type="term" value="C:efflux pump complex"/>
    <property type="evidence" value="ECO:0007669"/>
    <property type="project" value="TreeGrafter"/>
</dbReference>
<dbReference type="NCBIfam" id="TIGR01730">
    <property type="entry name" value="RND_mfp"/>
    <property type="match status" value="1"/>
</dbReference>
<dbReference type="OrthoDB" id="7265739at2"/>
<gene>
    <name evidence="5" type="ORF">A1359_00365</name>
</gene>
<dbReference type="STRING" id="980561.A1359_00365"/>
<feature type="chain" id="PRO_5008069171" evidence="3">
    <location>
        <begin position="22"/>
        <end position="366"/>
    </location>
</feature>
<evidence type="ECO:0000256" key="1">
    <source>
        <dbReference type="ARBA" id="ARBA00009477"/>
    </source>
</evidence>
<dbReference type="Gene3D" id="2.40.50.100">
    <property type="match status" value="1"/>
</dbReference>
<evidence type="ECO:0000313" key="6">
    <source>
        <dbReference type="Proteomes" id="UP000078476"/>
    </source>
</evidence>
<name>A0A177NHI8_9GAMM</name>
<protein>
    <submittedName>
        <fullName evidence="5">Efflux transporter periplasmic adaptor subunit</fullName>
    </submittedName>
</protein>
<evidence type="ECO:0000256" key="3">
    <source>
        <dbReference type="SAM" id="SignalP"/>
    </source>
</evidence>
<dbReference type="Pfam" id="PF25954">
    <property type="entry name" value="Beta-barrel_RND_2"/>
    <property type="match status" value="1"/>
</dbReference>
<evidence type="ECO:0000256" key="2">
    <source>
        <dbReference type="SAM" id="Coils"/>
    </source>
</evidence>
<dbReference type="Proteomes" id="UP000078476">
    <property type="component" value="Unassembled WGS sequence"/>
</dbReference>
<keyword evidence="3" id="KW-0732">Signal</keyword>
<dbReference type="Gene3D" id="2.40.420.20">
    <property type="match status" value="1"/>
</dbReference>
<feature type="signal peptide" evidence="3">
    <location>
        <begin position="1"/>
        <end position="21"/>
    </location>
</feature>
<accession>A0A177NHI8</accession>
<keyword evidence="6" id="KW-1185">Reference proteome</keyword>
<feature type="coiled-coil region" evidence="2">
    <location>
        <begin position="106"/>
        <end position="133"/>
    </location>
</feature>
<comment type="caution">
    <text evidence="5">The sequence shown here is derived from an EMBL/GenBank/DDBJ whole genome shotgun (WGS) entry which is preliminary data.</text>
</comment>
<organism evidence="5 6">
    <name type="scientific">Methylomonas lenta</name>
    <dbReference type="NCBI Taxonomy" id="980561"/>
    <lineage>
        <taxon>Bacteria</taxon>
        <taxon>Pseudomonadati</taxon>
        <taxon>Pseudomonadota</taxon>
        <taxon>Gammaproteobacteria</taxon>
        <taxon>Methylococcales</taxon>
        <taxon>Methylococcaceae</taxon>
        <taxon>Methylomonas</taxon>
    </lineage>
</organism>
<dbReference type="Gene3D" id="2.40.30.170">
    <property type="match status" value="1"/>
</dbReference>